<keyword evidence="4" id="KW-1185">Reference proteome</keyword>
<keyword evidence="2" id="KW-0812">Transmembrane</keyword>
<feature type="compositionally biased region" description="Acidic residues" evidence="1">
    <location>
        <begin position="51"/>
        <end position="86"/>
    </location>
</feature>
<gene>
    <name evidence="3" type="ORF">PoB_006980400</name>
</gene>
<name>A0AAV4DGL6_9GAST</name>
<feature type="transmembrane region" description="Helical" evidence="2">
    <location>
        <begin position="7"/>
        <end position="27"/>
    </location>
</feature>
<comment type="caution">
    <text evidence="3">The sequence shown here is derived from an EMBL/GenBank/DDBJ whole genome shotgun (WGS) entry which is preliminary data.</text>
</comment>
<dbReference type="EMBL" id="BLXT01007865">
    <property type="protein sequence ID" value="GFO43299.1"/>
    <property type="molecule type" value="Genomic_DNA"/>
</dbReference>
<proteinExistence type="predicted"/>
<keyword evidence="2" id="KW-1133">Transmembrane helix</keyword>
<accession>A0AAV4DGL6</accession>
<sequence length="138" mass="15216">MFILKPVLYYVISEFLGLIGLVAASGLEPRPRSEVLTIMSPRATSLKEIGDVDIDDNDADDDDDDDDDDDEDDDEDDNDDDDDDDDDRRSGGSSGRAVGYYPRGPGFDSQSGPSQIFIAPLCPPSTKWVARSLKIRRK</sequence>
<evidence type="ECO:0000256" key="1">
    <source>
        <dbReference type="SAM" id="MobiDB-lite"/>
    </source>
</evidence>
<evidence type="ECO:0000313" key="4">
    <source>
        <dbReference type="Proteomes" id="UP000735302"/>
    </source>
</evidence>
<reference evidence="3 4" key="1">
    <citation type="journal article" date="2021" name="Elife">
        <title>Chloroplast acquisition without the gene transfer in kleptoplastic sea slugs, Plakobranchus ocellatus.</title>
        <authorList>
            <person name="Maeda T."/>
            <person name="Takahashi S."/>
            <person name="Yoshida T."/>
            <person name="Shimamura S."/>
            <person name="Takaki Y."/>
            <person name="Nagai Y."/>
            <person name="Toyoda A."/>
            <person name="Suzuki Y."/>
            <person name="Arimoto A."/>
            <person name="Ishii H."/>
            <person name="Satoh N."/>
            <person name="Nishiyama T."/>
            <person name="Hasebe M."/>
            <person name="Maruyama T."/>
            <person name="Minagawa J."/>
            <person name="Obokata J."/>
            <person name="Shigenobu S."/>
        </authorList>
    </citation>
    <scope>NUCLEOTIDE SEQUENCE [LARGE SCALE GENOMIC DNA]</scope>
</reference>
<feature type="region of interest" description="Disordered" evidence="1">
    <location>
        <begin position="47"/>
        <end position="118"/>
    </location>
</feature>
<dbReference type="Proteomes" id="UP000735302">
    <property type="component" value="Unassembled WGS sequence"/>
</dbReference>
<keyword evidence="2" id="KW-0472">Membrane</keyword>
<evidence type="ECO:0000256" key="2">
    <source>
        <dbReference type="SAM" id="Phobius"/>
    </source>
</evidence>
<dbReference type="AlphaFoldDB" id="A0AAV4DGL6"/>
<organism evidence="3 4">
    <name type="scientific">Plakobranchus ocellatus</name>
    <dbReference type="NCBI Taxonomy" id="259542"/>
    <lineage>
        <taxon>Eukaryota</taxon>
        <taxon>Metazoa</taxon>
        <taxon>Spiralia</taxon>
        <taxon>Lophotrochozoa</taxon>
        <taxon>Mollusca</taxon>
        <taxon>Gastropoda</taxon>
        <taxon>Heterobranchia</taxon>
        <taxon>Euthyneura</taxon>
        <taxon>Panpulmonata</taxon>
        <taxon>Sacoglossa</taxon>
        <taxon>Placobranchoidea</taxon>
        <taxon>Plakobranchidae</taxon>
        <taxon>Plakobranchus</taxon>
    </lineage>
</organism>
<protein>
    <submittedName>
        <fullName evidence="3">Uncharacterized protein</fullName>
    </submittedName>
</protein>
<evidence type="ECO:0000313" key="3">
    <source>
        <dbReference type="EMBL" id="GFO43299.1"/>
    </source>
</evidence>